<keyword evidence="1" id="KW-0472">Membrane</keyword>
<organism evidence="2 3">
    <name type="scientific">Sporosarcina oncorhynchi</name>
    <dbReference type="NCBI Taxonomy" id="3056444"/>
    <lineage>
        <taxon>Bacteria</taxon>
        <taxon>Bacillati</taxon>
        <taxon>Bacillota</taxon>
        <taxon>Bacilli</taxon>
        <taxon>Bacillales</taxon>
        <taxon>Caryophanaceae</taxon>
        <taxon>Sporosarcina</taxon>
    </lineage>
</organism>
<dbReference type="Proteomes" id="UP001303902">
    <property type="component" value="Chromosome"/>
</dbReference>
<dbReference type="SUPFAM" id="SSF88659">
    <property type="entry name" value="Sigma3 and sigma4 domains of RNA polymerase sigma factors"/>
    <property type="match status" value="1"/>
</dbReference>
<sequence>MDRIVNGDHEAFMERITFLMREVELLSVQYGVTTEDAKTVTETLFVEVYQKRHLLTEELLEEDELIKRVLSRLANMELKPSTDRLFAFIEDDELHNRIMILNQTWRVPLILSKFHTKTTSEIAAIVEIPEQQVLDAINGAMQKLDEPNLEKRLEFLGRSYNRLPSEVSDLESILAKSAEQPALEVKKTGASKKKTILLWALGAVLAFFFTYGMIMNSDTYQQSVGEKIIENAVKEFEDQLDRRLQLAGLPDDKLKYNQSFSHGNDVRTRHELFIIELRNQLQEQGKINKKRVGKEQVAFMNRISLPTDLIDQLEKEPLKNDEKNSMRFLSELYESVQFLTISYSMLLEENMNKVLGEEYDYTSSDYMETLLAKDETLPKTLREALDGMEKHGFSLISFEDIFVYPVFGNEEVEKTLIENLHPSVDFYLSIITGGVDHLEIYPLDDQVEKLLEIEQDLLVTDEESIDMLVFSAYTRLLVYINGLHEEEKIYTPLRTVKDEYRDAWLRIASNGDNPISGQLMQDIVQEMEASGWTYSAKHRDLIYLLFNERFEQMVLQIKEKKNMKSSDL</sequence>
<gene>
    <name evidence="2" type="ORF">QWT69_10770</name>
</gene>
<evidence type="ECO:0000313" key="3">
    <source>
        <dbReference type="Proteomes" id="UP001303902"/>
    </source>
</evidence>
<feature type="transmembrane region" description="Helical" evidence="1">
    <location>
        <begin position="196"/>
        <end position="214"/>
    </location>
</feature>
<protein>
    <recommendedName>
        <fullName evidence="4">RNA polymerase sigma factor 70 region 4 type 2 domain-containing protein</fullName>
    </recommendedName>
</protein>
<name>A0ABZ0L2K0_9BACL</name>
<dbReference type="RefSeq" id="WP_317965539.1">
    <property type="nucleotide sequence ID" value="NZ_CP129118.1"/>
</dbReference>
<proteinExistence type="predicted"/>
<evidence type="ECO:0000256" key="1">
    <source>
        <dbReference type="SAM" id="Phobius"/>
    </source>
</evidence>
<dbReference type="EMBL" id="CP129118">
    <property type="protein sequence ID" value="WOV86399.1"/>
    <property type="molecule type" value="Genomic_DNA"/>
</dbReference>
<accession>A0ABZ0L2K0</accession>
<keyword evidence="3" id="KW-1185">Reference proteome</keyword>
<evidence type="ECO:0008006" key="4">
    <source>
        <dbReference type="Google" id="ProtNLM"/>
    </source>
</evidence>
<dbReference type="InterPro" id="IPR013324">
    <property type="entry name" value="RNA_pol_sigma_r3/r4-like"/>
</dbReference>
<evidence type="ECO:0000313" key="2">
    <source>
        <dbReference type="EMBL" id="WOV86399.1"/>
    </source>
</evidence>
<reference evidence="2 3" key="1">
    <citation type="submission" date="2023-06" db="EMBL/GenBank/DDBJ databases">
        <title>Sporosarcina sp. nov., isolated from Korean tranditional fermented seafood 'Jeotgal'.</title>
        <authorList>
            <person name="Yang A.I."/>
            <person name="Shin N.-R."/>
        </authorList>
    </citation>
    <scope>NUCLEOTIDE SEQUENCE [LARGE SCALE GENOMIC DNA]</scope>
    <source>
        <strain evidence="2 3">T2O-4</strain>
    </source>
</reference>
<keyword evidence="1" id="KW-1133">Transmembrane helix</keyword>
<keyword evidence="1" id="KW-0812">Transmembrane</keyword>